<reference evidence="2 3" key="1">
    <citation type="journal article" date="2023" name="PLoS ONE">
        <title>Genome-based metabolic and phylogenomic analysis of three Terrisporobacter species.</title>
        <authorList>
            <person name="Boer T."/>
            <person name="Bengelsdorf F.R."/>
            <person name="Bomeke M."/>
            <person name="Daniel R."/>
            <person name="Poehlein A."/>
        </authorList>
    </citation>
    <scope>NUCLEOTIDE SEQUENCE [LARGE SCALE GENOMIC DNA]</scope>
    <source>
        <strain evidence="2 3">DSM 1288</strain>
    </source>
</reference>
<dbReference type="EMBL" id="CP117523">
    <property type="protein sequence ID" value="WWD82645.1"/>
    <property type="molecule type" value="Genomic_DNA"/>
</dbReference>
<name>A0ABZ2ERX5_9FIRM</name>
<evidence type="ECO:0000313" key="3">
    <source>
        <dbReference type="Proteomes" id="UP001348492"/>
    </source>
</evidence>
<dbReference type="InterPro" id="IPR007345">
    <property type="entry name" value="Polysacch_pyruvyl_Trfase"/>
</dbReference>
<feature type="domain" description="Polysaccharide pyruvyl transferase" evidence="1">
    <location>
        <begin position="42"/>
        <end position="289"/>
    </location>
</feature>
<evidence type="ECO:0000313" key="2">
    <source>
        <dbReference type="EMBL" id="WWD82645.1"/>
    </source>
</evidence>
<dbReference type="Proteomes" id="UP001348492">
    <property type="component" value="Chromosome"/>
</dbReference>
<evidence type="ECO:0000259" key="1">
    <source>
        <dbReference type="Pfam" id="PF04230"/>
    </source>
</evidence>
<proteinExistence type="predicted"/>
<dbReference type="RefSeq" id="WP_018589096.1">
    <property type="nucleotide sequence ID" value="NZ_CP117523.1"/>
</dbReference>
<gene>
    <name evidence="2" type="ORF">TEGL_10370</name>
</gene>
<accession>A0ABZ2ERX5</accession>
<dbReference type="Pfam" id="PF04230">
    <property type="entry name" value="PS_pyruv_trans"/>
    <property type="match status" value="1"/>
</dbReference>
<protein>
    <recommendedName>
        <fullName evidence="1">Polysaccharide pyruvyl transferase domain-containing protein</fullName>
    </recommendedName>
</protein>
<keyword evidence="3" id="KW-1185">Reference proteome</keyword>
<sequence length="361" mass="41959">MNIVKEYVKLQLADRNWNCKLKKMNACNKAKAILIGTPSHGNLGDHAIAEEEKNFLNVYFPEYELFEILMPMYHVCKRKIKETVRPGDIIFISGGGWMGNLWIHNENVIRDVISSYPDNQVVIFPQTIFYSDDENGKMECEKTAKIISGHSNLFLFLRDEKSYSYAKQHFLRNSSISISLYPDIVLYGSLTLENINQIEQKDIVNVCLRKDCESILNSHDNVINTIKKYYRVREISTVVPRKISLKNRTREIMLCWKEFAEARLTVTDRLHGMLFSVLNGTPCIALDNKTGKVFGVFSWIREQNMVFCVSSVEEIDSIIKHEIDENKKTYDRKKLGHEFENMSKEIRKGITYYENKKIIGN</sequence>
<organism evidence="2 3">
    <name type="scientific">Terrisporobacter glycolicus ATCC 14880 = DSM 1288</name>
    <dbReference type="NCBI Taxonomy" id="1121315"/>
    <lineage>
        <taxon>Bacteria</taxon>
        <taxon>Bacillati</taxon>
        <taxon>Bacillota</taxon>
        <taxon>Clostridia</taxon>
        <taxon>Peptostreptococcales</taxon>
        <taxon>Peptostreptococcaceae</taxon>
        <taxon>Terrisporobacter</taxon>
    </lineage>
</organism>